<sequence>MTATDVINQLRTLPPTEVAKVRDWLSEHDEESPELLAAIDAGLRSLAEKGARLVTRDELATKVRQWAGTSR</sequence>
<evidence type="ECO:0000313" key="1">
    <source>
        <dbReference type="EMBL" id="OIQ92062.1"/>
    </source>
</evidence>
<organism evidence="1">
    <name type="scientific">mine drainage metagenome</name>
    <dbReference type="NCBI Taxonomy" id="410659"/>
    <lineage>
        <taxon>unclassified sequences</taxon>
        <taxon>metagenomes</taxon>
        <taxon>ecological metagenomes</taxon>
    </lineage>
</organism>
<gene>
    <name evidence="1" type="ORF">GALL_259810</name>
</gene>
<reference evidence="1" key="1">
    <citation type="submission" date="2016-10" db="EMBL/GenBank/DDBJ databases">
        <title>Sequence of Gallionella enrichment culture.</title>
        <authorList>
            <person name="Poehlein A."/>
            <person name="Muehling M."/>
            <person name="Daniel R."/>
        </authorList>
    </citation>
    <scope>NUCLEOTIDE SEQUENCE</scope>
</reference>
<accession>A0A1J5R7T4</accession>
<dbReference type="AlphaFoldDB" id="A0A1J5R7T4"/>
<proteinExistence type="predicted"/>
<evidence type="ECO:0008006" key="2">
    <source>
        <dbReference type="Google" id="ProtNLM"/>
    </source>
</evidence>
<protein>
    <recommendedName>
        <fullName evidence="2">Addiction module component</fullName>
    </recommendedName>
</protein>
<dbReference type="EMBL" id="MLJW01000241">
    <property type="protein sequence ID" value="OIQ92062.1"/>
    <property type="molecule type" value="Genomic_DNA"/>
</dbReference>
<comment type="caution">
    <text evidence="1">The sequence shown here is derived from an EMBL/GenBank/DDBJ whole genome shotgun (WGS) entry which is preliminary data.</text>
</comment>
<name>A0A1J5R7T4_9ZZZZ</name>